<dbReference type="GO" id="GO:0005737">
    <property type="term" value="C:cytoplasm"/>
    <property type="evidence" value="ECO:0007669"/>
    <property type="project" value="TreeGrafter"/>
</dbReference>
<dbReference type="PANTHER" id="PTHR28626:SF3">
    <property type="entry name" value="SRR1-LIKE PROTEIN"/>
    <property type="match status" value="1"/>
</dbReference>
<evidence type="ECO:0000313" key="3">
    <source>
        <dbReference type="EMBL" id="CAE6520801.1"/>
    </source>
</evidence>
<protein>
    <recommendedName>
        <fullName evidence="2">SRR1-like domain-containing protein</fullName>
    </recommendedName>
</protein>
<dbReference type="InterPro" id="IPR040044">
    <property type="entry name" value="SRR1L"/>
</dbReference>
<dbReference type="PANTHER" id="PTHR28626">
    <property type="entry name" value="SRR1-LIKE PROTEIN"/>
    <property type="match status" value="1"/>
</dbReference>
<evidence type="ECO:0000256" key="1">
    <source>
        <dbReference type="ARBA" id="ARBA00009856"/>
    </source>
</evidence>
<accession>A0A8H3DF71</accession>
<dbReference type="EMBL" id="CAJMXA010003884">
    <property type="protein sequence ID" value="CAE6520801.1"/>
    <property type="molecule type" value="Genomic_DNA"/>
</dbReference>
<dbReference type="Proteomes" id="UP000663853">
    <property type="component" value="Unassembled WGS sequence"/>
</dbReference>
<evidence type="ECO:0000313" key="4">
    <source>
        <dbReference type="Proteomes" id="UP000663853"/>
    </source>
</evidence>
<sequence>MTDQGEFNYVHRAGRNKKRRKNGPAIPISFADSLRTTREGLVSSGWWGTYRGSPTKSAESRAQLCVLLDLCAELAIIGTNIEVFDPAFEEQDISALHDLGLRVLKENKKGAHVIDTPTLVYMPHCGIGLYERFLRANWSGEGMGRIILVANDMAAYVER</sequence>
<organism evidence="3 4">
    <name type="scientific">Rhizoctonia solani</name>
    <dbReference type="NCBI Taxonomy" id="456999"/>
    <lineage>
        <taxon>Eukaryota</taxon>
        <taxon>Fungi</taxon>
        <taxon>Dikarya</taxon>
        <taxon>Basidiomycota</taxon>
        <taxon>Agaricomycotina</taxon>
        <taxon>Agaricomycetes</taxon>
        <taxon>Cantharellales</taxon>
        <taxon>Ceratobasidiaceae</taxon>
        <taxon>Rhizoctonia</taxon>
    </lineage>
</organism>
<reference evidence="3" key="1">
    <citation type="submission" date="2021-01" db="EMBL/GenBank/DDBJ databases">
        <authorList>
            <person name="Kaushik A."/>
        </authorList>
    </citation>
    <scope>NUCLEOTIDE SEQUENCE</scope>
    <source>
        <strain evidence="3">AG6-10EEA</strain>
    </source>
</reference>
<comment type="caution">
    <text evidence="3">The sequence shown here is derived from an EMBL/GenBank/DDBJ whole genome shotgun (WGS) entry which is preliminary data.</text>
</comment>
<feature type="domain" description="SRR1-like" evidence="2">
    <location>
        <begin position="52"/>
        <end position="158"/>
    </location>
</feature>
<gene>
    <name evidence="3" type="ORF">RDB_LOCUS146724</name>
</gene>
<dbReference type="GO" id="GO:0005634">
    <property type="term" value="C:nucleus"/>
    <property type="evidence" value="ECO:0007669"/>
    <property type="project" value="TreeGrafter"/>
</dbReference>
<name>A0A8H3DF71_9AGAM</name>
<dbReference type="Pfam" id="PF07985">
    <property type="entry name" value="SRR1"/>
    <property type="match status" value="1"/>
</dbReference>
<dbReference type="AlphaFoldDB" id="A0A8H3DF71"/>
<comment type="similarity">
    <text evidence="1">Belongs to the SRR1 family.</text>
</comment>
<evidence type="ECO:0000259" key="2">
    <source>
        <dbReference type="Pfam" id="PF07985"/>
    </source>
</evidence>
<proteinExistence type="inferred from homology"/>
<dbReference type="InterPro" id="IPR012942">
    <property type="entry name" value="SRR1-like"/>
</dbReference>